<accession>A0A0J6WY21</accession>
<feature type="coiled-coil region" evidence="1">
    <location>
        <begin position="763"/>
        <end position="797"/>
    </location>
</feature>
<feature type="region of interest" description="Disordered" evidence="2">
    <location>
        <begin position="374"/>
        <end position="397"/>
    </location>
</feature>
<organism evidence="5 6">
    <name type="scientific">Megasphaera cerevisiae DSM 20462</name>
    <dbReference type="NCBI Taxonomy" id="1122219"/>
    <lineage>
        <taxon>Bacteria</taxon>
        <taxon>Bacillati</taxon>
        <taxon>Bacillota</taxon>
        <taxon>Negativicutes</taxon>
        <taxon>Veillonellales</taxon>
        <taxon>Veillonellaceae</taxon>
        <taxon>Megasphaera</taxon>
    </lineage>
</organism>
<dbReference type="PANTHER" id="PTHR41259">
    <property type="entry name" value="DOUBLE-STRAND BREAK REPAIR RAD50 ATPASE, PUTATIVE-RELATED"/>
    <property type="match status" value="1"/>
</dbReference>
<protein>
    <recommendedName>
        <fullName evidence="4">YhaN AAA domain-containing protein</fullName>
    </recommendedName>
</protein>
<dbReference type="InterPro" id="IPR038734">
    <property type="entry name" value="YhaN_AAA"/>
</dbReference>
<reference evidence="5 6" key="1">
    <citation type="submission" date="2015-06" db="EMBL/GenBank/DDBJ databases">
        <title>Draft genome sequence of beer spoilage bacterium Megasphaera cerevisiae type strain 20462.</title>
        <authorList>
            <person name="Kutumbaka K."/>
            <person name="Pasmowitz J."/>
            <person name="Mategko J."/>
            <person name="Reyes D."/>
            <person name="Friedrich A."/>
            <person name="Han S."/>
            <person name="Martens-Habbena W."/>
            <person name="Neal-McKinney J."/>
            <person name="Janagama H.K."/>
            <person name="Nadala C."/>
            <person name="Samadpour M."/>
        </authorList>
    </citation>
    <scope>NUCLEOTIDE SEQUENCE [LARGE SCALE GENOMIC DNA]</scope>
    <source>
        <strain evidence="5 6">DSM 20462</strain>
    </source>
</reference>
<dbReference type="InterPro" id="IPR027417">
    <property type="entry name" value="P-loop_NTPase"/>
</dbReference>
<dbReference type="STRING" id="39029.BSR42_02975"/>
<gene>
    <name evidence="5" type="ORF">AB840_02000</name>
</gene>
<sequence length="994" mass="115286">MKIIQMNLDDFGIYHNVAWNPPEKGLIIMHGQNESGKTTLMKYVRSMFFGYLRGDWKGFFGHMDIRRDNGHEYRIYRNEKESYMTDGDITLHEEPADLWWHGLDRQTYDKIFAMGLEDLQGFKILSNEEVRSHFFSIEGGVRMGVTRRDLTRLMSDLLVASSQGKKTINALLNEQREFDQRIRSLAYDEDEFADLQAQERATHETENRIRLNIEETKQELEKISMPIAAWDVYKRGQDALRHMQELADVSQFPEDGVQKWTDLENKMKDIDGQIKTLEETSRKGPAFQVEWNRWLICGSQIDDLCRHAAEWQQGQQEIAAHKDMEIDWQLEQNQYAHTLSAWTDGTMPERADWSRGLTAAADLNRYRQEKEKWQAAQPKNVAAASDEAATEPERTKEEWQIVGRAVSDIQEALMERKKVQEQLDWLKNEPAGTSHGFTILGVLFLIAAAVLLGLVVMYNFDAVPGGGGAFACAVLAIAAFIRQSAGSDRIPRKIEELESEMTDIQEDIAGMAKDAGIPLSEEDSNGVWSKKLDEVRQHYLDWQTEETKNAWEKEQKVMYDAIYEKWQRDGQTWERKLTACQAAWENWRTETGFTRLSIDALQQAKEVWDKWKTVAAAAAEWNTRKVELQTRISQWHDTAEQIFREVGIKQAVTPQSVDAMYRKWQEIRVQAEVAKEQDRQQQERGEQIVQLKKDQDIRRRQQDALLTLTGAQTAGEFRSKVLKFRQFQQYKEVYDQSEAHVRLIAKTPKNLTELRHELKVHTLKNWQDEQAHYEKKIAEAEKKLAEVAEKRGSIVERLSQMAKSDVYGKLLQEKQNRKAELDSRVNDWLTYLYAQHMLGEAQKYYEQVRQPLVIRQAGEYLHLMTQGRYTLQASFDGRQLYAVDGAQRRIPEKQWSSGLGDQIYLAIRISLAMAFSRQIEPLPLILDDILVRFDEQRQKEALHFLADLGKKEQIFLFTCSQETRAIAAEVRGLLSGETDTIHLFEIEQGTIQEA</sequence>
<dbReference type="Gene3D" id="3.40.50.300">
    <property type="entry name" value="P-loop containing nucleotide triphosphate hydrolases"/>
    <property type="match status" value="2"/>
</dbReference>
<feature type="transmembrane region" description="Helical" evidence="3">
    <location>
        <begin position="437"/>
        <end position="456"/>
    </location>
</feature>
<comment type="caution">
    <text evidence="5">The sequence shown here is derived from an EMBL/GenBank/DDBJ whole genome shotgun (WGS) entry which is preliminary data.</text>
</comment>
<feature type="domain" description="YhaN AAA" evidence="4">
    <location>
        <begin position="1"/>
        <end position="187"/>
    </location>
</feature>
<dbReference type="OrthoDB" id="9764467at2"/>
<keyword evidence="3" id="KW-0812">Transmembrane</keyword>
<feature type="transmembrane region" description="Helical" evidence="3">
    <location>
        <begin position="462"/>
        <end position="481"/>
    </location>
</feature>
<dbReference type="FunCoup" id="A0A0J6WY21">
    <property type="interactions" value="6"/>
</dbReference>
<dbReference type="PATRIC" id="fig|1122219.3.peg.1639"/>
<dbReference type="EMBL" id="LEKT01000004">
    <property type="protein sequence ID" value="KMO87509.1"/>
    <property type="molecule type" value="Genomic_DNA"/>
</dbReference>
<evidence type="ECO:0000256" key="3">
    <source>
        <dbReference type="SAM" id="Phobius"/>
    </source>
</evidence>
<evidence type="ECO:0000259" key="4">
    <source>
        <dbReference type="Pfam" id="PF13514"/>
    </source>
</evidence>
<dbReference type="Pfam" id="PF13514">
    <property type="entry name" value="AAA_27"/>
    <property type="match status" value="1"/>
</dbReference>
<dbReference type="SUPFAM" id="SSF52540">
    <property type="entry name" value="P-loop containing nucleoside triphosphate hydrolases"/>
    <property type="match status" value="1"/>
</dbReference>
<keyword evidence="3" id="KW-1133">Transmembrane helix</keyword>
<dbReference type="Proteomes" id="UP000036503">
    <property type="component" value="Unassembled WGS sequence"/>
</dbReference>
<keyword evidence="1" id="KW-0175">Coiled coil</keyword>
<dbReference type="AlphaFoldDB" id="A0A0J6WY21"/>
<proteinExistence type="predicted"/>
<keyword evidence="3" id="KW-0472">Membrane</keyword>
<name>A0A0J6WY21_9FIRM</name>
<dbReference type="PANTHER" id="PTHR41259:SF1">
    <property type="entry name" value="DOUBLE-STRAND BREAK REPAIR RAD50 ATPASE, PUTATIVE-RELATED"/>
    <property type="match status" value="1"/>
</dbReference>
<keyword evidence="6" id="KW-1185">Reference proteome</keyword>
<evidence type="ECO:0000313" key="6">
    <source>
        <dbReference type="Proteomes" id="UP000036503"/>
    </source>
</evidence>
<dbReference type="RefSeq" id="WP_048513159.1">
    <property type="nucleotide sequence ID" value="NZ_FUXD01000006.1"/>
</dbReference>
<evidence type="ECO:0000256" key="2">
    <source>
        <dbReference type="SAM" id="MobiDB-lite"/>
    </source>
</evidence>
<dbReference type="InParanoid" id="A0A0J6WY21"/>
<evidence type="ECO:0000313" key="5">
    <source>
        <dbReference type="EMBL" id="KMO87509.1"/>
    </source>
</evidence>
<evidence type="ECO:0000256" key="1">
    <source>
        <dbReference type="SAM" id="Coils"/>
    </source>
</evidence>